<name>A0ABQ9H541_9NEOP</name>
<gene>
    <name evidence="1" type="ORF">PR048_019944</name>
</gene>
<comment type="caution">
    <text evidence="1">The sequence shown here is derived from an EMBL/GenBank/DDBJ whole genome shotgun (WGS) entry which is preliminary data.</text>
</comment>
<dbReference type="Proteomes" id="UP001159363">
    <property type="component" value="Chromosome 6"/>
</dbReference>
<reference evidence="1 2" key="1">
    <citation type="submission" date="2023-02" db="EMBL/GenBank/DDBJ databases">
        <title>LHISI_Scaffold_Assembly.</title>
        <authorList>
            <person name="Stuart O.P."/>
            <person name="Cleave R."/>
            <person name="Magrath M.J.L."/>
            <person name="Mikheyev A.S."/>
        </authorList>
    </citation>
    <scope>NUCLEOTIDE SEQUENCE [LARGE SCALE GENOMIC DNA]</scope>
    <source>
        <strain evidence="1">Daus_M_001</strain>
        <tissue evidence="1">Leg muscle</tissue>
    </source>
</reference>
<sequence length="247" mass="28569">MKTKWNICQHTWGNFLHKHSPWYQTFLISQKCTERGENTHRWELEKVGGKYILKRQVTRLKILKVADLLANSTHEELVFASEINAADIVKEVSNFSPKKGYTTKKGVCFCYQILSLVLKQAKAQSADIYPLYNSTVEAKKACYPEEHTIVIITEMSAEVNVQASLDHTLMRLALGYEGRWNSLHLGINTSPNMNMIINGAVMVHQAKIKFFECRFQISFRLEFLSWKVTKANKAAFDVRKKYIQQQF</sequence>
<protein>
    <submittedName>
        <fullName evidence="1">Uncharacterized protein</fullName>
    </submittedName>
</protein>
<dbReference type="EMBL" id="JARBHB010000007">
    <property type="protein sequence ID" value="KAJ8879336.1"/>
    <property type="molecule type" value="Genomic_DNA"/>
</dbReference>
<evidence type="ECO:0000313" key="2">
    <source>
        <dbReference type="Proteomes" id="UP001159363"/>
    </source>
</evidence>
<evidence type="ECO:0000313" key="1">
    <source>
        <dbReference type="EMBL" id="KAJ8879336.1"/>
    </source>
</evidence>
<proteinExistence type="predicted"/>
<keyword evidence="2" id="KW-1185">Reference proteome</keyword>
<accession>A0ABQ9H541</accession>
<organism evidence="1 2">
    <name type="scientific">Dryococelus australis</name>
    <dbReference type="NCBI Taxonomy" id="614101"/>
    <lineage>
        <taxon>Eukaryota</taxon>
        <taxon>Metazoa</taxon>
        <taxon>Ecdysozoa</taxon>
        <taxon>Arthropoda</taxon>
        <taxon>Hexapoda</taxon>
        <taxon>Insecta</taxon>
        <taxon>Pterygota</taxon>
        <taxon>Neoptera</taxon>
        <taxon>Polyneoptera</taxon>
        <taxon>Phasmatodea</taxon>
        <taxon>Verophasmatodea</taxon>
        <taxon>Anareolatae</taxon>
        <taxon>Phasmatidae</taxon>
        <taxon>Eurycanthinae</taxon>
        <taxon>Dryococelus</taxon>
    </lineage>
</organism>